<feature type="compositionally biased region" description="Acidic residues" evidence="2">
    <location>
        <begin position="187"/>
        <end position="199"/>
    </location>
</feature>
<comment type="caution">
    <text evidence="4">The sequence shown here is derived from an EMBL/GenBank/DDBJ whole genome shotgun (WGS) entry which is preliminary data.</text>
</comment>
<dbReference type="GO" id="GO:0005634">
    <property type="term" value="C:nucleus"/>
    <property type="evidence" value="ECO:0000318"/>
    <property type="project" value="GO_Central"/>
</dbReference>
<dbReference type="PANTHER" id="PTHR31662">
    <property type="entry name" value="BNAANNG10740D PROTEIN-RELATED"/>
    <property type="match status" value="1"/>
</dbReference>
<evidence type="ECO:0000256" key="2">
    <source>
        <dbReference type="SAM" id="MobiDB-lite"/>
    </source>
</evidence>
<reference evidence="4 5" key="2">
    <citation type="journal article" date="2017" name="Genome Biol.">
        <title>New reference genome sequences of hot pepper reveal the massive evolution of plant disease-resistance genes by retroduplication.</title>
        <authorList>
            <person name="Kim S."/>
            <person name="Park J."/>
            <person name="Yeom S.I."/>
            <person name="Kim Y.M."/>
            <person name="Seo E."/>
            <person name="Kim K.T."/>
            <person name="Kim M.S."/>
            <person name="Lee J.M."/>
            <person name="Cheong K."/>
            <person name="Shin H.S."/>
            <person name="Kim S.B."/>
            <person name="Han K."/>
            <person name="Lee J."/>
            <person name="Park M."/>
            <person name="Lee H.A."/>
            <person name="Lee H.Y."/>
            <person name="Lee Y."/>
            <person name="Oh S."/>
            <person name="Lee J.H."/>
            <person name="Choi E."/>
            <person name="Choi E."/>
            <person name="Lee S.E."/>
            <person name="Jeon J."/>
            <person name="Kim H."/>
            <person name="Choi G."/>
            <person name="Song H."/>
            <person name="Lee J."/>
            <person name="Lee S.C."/>
            <person name="Kwon J.K."/>
            <person name="Lee H.Y."/>
            <person name="Koo N."/>
            <person name="Hong Y."/>
            <person name="Kim R.W."/>
            <person name="Kang W.H."/>
            <person name="Huh J.H."/>
            <person name="Kang B.C."/>
            <person name="Yang T.J."/>
            <person name="Lee Y.H."/>
            <person name="Bennetzen J.L."/>
            <person name="Choi D."/>
        </authorList>
    </citation>
    <scope>NUCLEOTIDE SEQUENCE [LARGE SCALE GENOMIC DNA]</scope>
    <source>
        <strain evidence="5">cv. CM334</strain>
    </source>
</reference>
<evidence type="ECO:0000313" key="5">
    <source>
        <dbReference type="Proteomes" id="UP000222542"/>
    </source>
</evidence>
<dbReference type="GO" id="GO:0006355">
    <property type="term" value="P:regulation of DNA-templated transcription"/>
    <property type="evidence" value="ECO:0007669"/>
    <property type="project" value="InterPro"/>
</dbReference>
<dbReference type="InterPro" id="IPR042201">
    <property type="entry name" value="FH2_Formin_sf"/>
</dbReference>
<evidence type="ECO:0000313" key="4">
    <source>
        <dbReference type="EMBL" id="PHT77222.1"/>
    </source>
</evidence>
<feature type="region of interest" description="Disordered" evidence="2">
    <location>
        <begin position="125"/>
        <end position="291"/>
    </location>
</feature>
<dbReference type="InterPro" id="IPR053932">
    <property type="entry name" value="GeBP-like_DBD"/>
</dbReference>
<dbReference type="AlphaFoldDB" id="A0A2G2Z5D8"/>
<dbReference type="Gramene" id="PHT77222">
    <property type="protein sequence ID" value="PHT77222"/>
    <property type="gene ID" value="T459_20744"/>
</dbReference>
<gene>
    <name evidence="4" type="ORF">T459_20744</name>
</gene>
<dbReference type="Proteomes" id="UP000222542">
    <property type="component" value="Unassembled WGS sequence"/>
</dbReference>
<comment type="similarity">
    <text evidence="1">Belongs to the GeBP family.</text>
</comment>
<evidence type="ECO:0000256" key="1">
    <source>
        <dbReference type="ARBA" id="ARBA00010820"/>
    </source>
</evidence>
<feature type="compositionally biased region" description="Acidic residues" evidence="2">
    <location>
        <begin position="224"/>
        <end position="274"/>
    </location>
</feature>
<accession>A0A2G2Z5D8</accession>
<feature type="compositionally biased region" description="Basic and acidic residues" evidence="2">
    <location>
        <begin position="136"/>
        <end position="163"/>
    </location>
</feature>
<sequence length="402" mass="45918">MKSIYDKDGFHQTMKKFVQNAAPDVMSLLKEEKRIMALVKSTGDYFHGNAKRDEGVKISPLLFFLSFCKKMVASSSPIPDPPQADESVSDIMKEENEEVVISDASPTNNCTGLALTGRKRLCTDEKEDGNATSDATKLRNGEGQKEFDGQNENQESKQGERGKNGNQENKNGEEEEAVGRLLGEVYENQEENDNEEEDSSENRGGEGNVIHQNSEQNGSGNQESEGDEGDEDTENDDNQEENDDQEEDEEEYELVIEEDDNEEEEEEEEEEVEDAKERRRRAAEKQKQQVSEQLSVTEYYVDYDADPLDVAILRSILDFKCHYGYSPHPPSLDLIYHIMTSVPHLEISREELREKIIANKENFNKVRKLEGDNPQMDQPIDLEFFDLCMRIWGNQDDDDCLR</sequence>
<feature type="compositionally biased region" description="Polar residues" evidence="2">
    <location>
        <begin position="210"/>
        <end position="222"/>
    </location>
</feature>
<dbReference type="EMBL" id="AYRZ02000007">
    <property type="protein sequence ID" value="PHT77222.1"/>
    <property type="molecule type" value="Genomic_DNA"/>
</dbReference>
<dbReference type="InterPro" id="IPR007592">
    <property type="entry name" value="GEBP"/>
</dbReference>
<proteinExistence type="inferred from homology"/>
<protein>
    <recommendedName>
        <fullName evidence="3">Glabrous enhancer-binding protein-like DBD domain-containing protein</fullName>
    </recommendedName>
</protein>
<name>A0A2G2Z5D8_CAPAN</name>
<dbReference type="Gene3D" id="1.20.58.2220">
    <property type="entry name" value="Formin, FH2 domain"/>
    <property type="match status" value="1"/>
</dbReference>
<keyword evidence="5" id="KW-1185">Reference proteome</keyword>
<feature type="domain" description="Glabrous enhancer-binding protein-like DBD" evidence="3">
    <location>
        <begin position="310"/>
        <end position="393"/>
    </location>
</feature>
<reference evidence="4 5" key="1">
    <citation type="journal article" date="2014" name="Nat. Genet.">
        <title>Genome sequence of the hot pepper provides insights into the evolution of pungency in Capsicum species.</title>
        <authorList>
            <person name="Kim S."/>
            <person name="Park M."/>
            <person name="Yeom S.I."/>
            <person name="Kim Y.M."/>
            <person name="Lee J.M."/>
            <person name="Lee H.A."/>
            <person name="Seo E."/>
            <person name="Choi J."/>
            <person name="Cheong K."/>
            <person name="Kim K.T."/>
            <person name="Jung K."/>
            <person name="Lee G.W."/>
            <person name="Oh S.K."/>
            <person name="Bae C."/>
            <person name="Kim S.B."/>
            <person name="Lee H.Y."/>
            <person name="Kim S.Y."/>
            <person name="Kim M.S."/>
            <person name="Kang B.C."/>
            <person name="Jo Y.D."/>
            <person name="Yang H.B."/>
            <person name="Jeong H.J."/>
            <person name="Kang W.H."/>
            <person name="Kwon J.K."/>
            <person name="Shin C."/>
            <person name="Lim J.Y."/>
            <person name="Park J.H."/>
            <person name="Huh J.H."/>
            <person name="Kim J.S."/>
            <person name="Kim B.D."/>
            <person name="Cohen O."/>
            <person name="Paran I."/>
            <person name="Suh M.C."/>
            <person name="Lee S.B."/>
            <person name="Kim Y.K."/>
            <person name="Shin Y."/>
            <person name="Noh S.J."/>
            <person name="Park J."/>
            <person name="Seo Y.S."/>
            <person name="Kwon S.Y."/>
            <person name="Kim H.A."/>
            <person name="Park J.M."/>
            <person name="Kim H.J."/>
            <person name="Choi S.B."/>
            <person name="Bosland P.W."/>
            <person name="Reeves G."/>
            <person name="Jo S.H."/>
            <person name="Lee B.W."/>
            <person name="Cho H.T."/>
            <person name="Choi H.S."/>
            <person name="Lee M.S."/>
            <person name="Yu Y."/>
            <person name="Do Choi Y."/>
            <person name="Park B.S."/>
            <person name="van Deynze A."/>
            <person name="Ashrafi H."/>
            <person name="Hill T."/>
            <person name="Kim W.T."/>
            <person name="Pai H.S."/>
            <person name="Ahn H.K."/>
            <person name="Yeam I."/>
            <person name="Giovannoni J.J."/>
            <person name="Rose J.K."/>
            <person name="Sorensen I."/>
            <person name="Lee S.J."/>
            <person name="Kim R.W."/>
            <person name="Choi I.Y."/>
            <person name="Choi B.S."/>
            <person name="Lim J.S."/>
            <person name="Lee Y.H."/>
            <person name="Choi D."/>
        </authorList>
    </citation>
    <scope>NUCLEOTIDE SEQUENCE [LARGE SCALE GENOMIC DNA]</scope>
    <source>
        <strain evidence="5">cv. CM334</strain>
    </source>
</reference>
<dbReference type="SUPFAM" id="SSF101447">
    <property type="entry name" value="Formin homology 2 domain (FH2 domain)"/>
    <property type="match status" value="1"/>
</dbReference>
<dbReference type="Pfam" id="PF04504">
    <property type="entry name" value="GeBP-like_DBD"/>
    <property type="match status" value="1"/>
</dbReference>
<evidence type="ECO:0000259" key="3">
    <source>
        <dbReference type="Pfam" id="PF04504"/>
    </source>
</evidence>
<organism evidence="4 5">
    <name type="scientific">Capsicum annuum</name>
    <name type="common">Capsicum pepper</name>
    <dbReference type="NCBI Taxonomy" id="4072"/>
    <lineage>
        <taxon>Eukaryota</taxon>
        <taxon>Viridiplantae</taxon>
        <taxon>Streptophyta</taxon>
        <taxon>Embryophyta</taxon>
        <taxon>Tracheophyta</taxon>
        <taxon>Spermatophyta</taxon>
        <taxon>Magnoliopsida</taxon>
        <taxon>eudicotyledons</taxon>
        <taxon>Gunneridae</taxon>
        <taxon>Pentapetalae</taxon>
        <taxon>asterids</taxon>
        <taxon>lamiids</taxon>
        <taxon>Solanales</taxon>
        <taxon>Solanaceae</taxon>
        <taxon>Solanoideae</taxon>
        <taxon>Capsiceae</taxon>
        <taxon>Capsicum</taxon>
    </lineage>
</organism>
<dbReference type="PANTHER" id="PTHR31662:SF38">
    <property type="entry name" value="PROTEIN PFC0760C-LIKE"/>
    <property type="match status" value="1"/>
</dbReference>
<dbReference type="STRING" id="4072.A0A2G2Z5D8"/>